<dbReference type="EMBL" id="CAJVPY010002645">
    <property type="protein sequence ID" value="CAG8567566.1"/>
    <property type="molecule type" value="Genomic_DNA"/>
</dbReference>
<dbReference type="AlphaFoldDB" id="A0A9N9BKD6"/>
<sequence>TVVKTKVEKLAQKCGTVPSSLPEIIQDEEIARIVYRAMKESPFPDDAALVIKWDDRGFNDVPTVPGVVMV</sequence>
<keyword evidence="2" id="KW-1185">Reference proteome</keyword>
<evidence type="ECO:0000313" key="2">
    <source>
        <dbReference type="Proteomes" id="UP000789405"/>
    </source>
</evidence>
<evidence type="ECO:0000313" key="1">
    <source>
        <dbReference type="EMBL" id="CAG8567566.1"/>
    </source>
</evidence>
<accession>A0A9N9BKD6</accession>
<feature type="non-terminal residue" evidence="1">
    <location>
        <position position="70"/>
    </location>
</feature>
<protein>
    <submittedName>
        <fullName evidence="1">12510_t:CDS:1</fullName>
    </submittedName>
</protein>
<proteinExistence type="predicted"/>
<comment type="caution">
    <text evidence="1">The sequence shown here is derived from an EMBL/GenBank/DDBJ whole genome shotgun (WGS) entry which is preliminary data.</text>
</comment>
<name>A0A9N9BKD6_9GLOM</name>
<organism evidence="1 2">
    <name type="scientific">Dentiscutata erythropus</name>
    <dbReference type="NCBI Taxonomy" id="1348616"/>
    <lineage>
        <taxon>Eukaryota</taxon>
        <taxon>Fungi</taxon>
        <taxon>Fungi incertae sedis</taxon>
        <taxon>Mucoromycota</taxon>
        <taxon>Glomeromycotina</taxon>
        <taxon>Glomeromycetes</taxon>
        <taxon>Diversisporales</taxon>
        <taxon>Gigasporaceae</taxon>
        <taxon>Dentiscutata</taxon>
    </lineage>
</organism>
<reference evidence="1" key="1">
    <citation type="submission" date="2021-06" db="EMBL/GenBank/DDBJ databases">
        <authorList>
            <person name="Kallberg Y."/>
            <person name="Tangrot J."/>
            <person name="Rosling A."/>
        </authorList>
    </citation>
    <scope>NUCLEOTIDE SEQUENCE</scope>
    <source>
        <strain evidence="1">MA453B</strain>
    </source>
</reference>
<dbReference type="OrthoDB" id="2436378at2759"/>
<gene>
    <name evidence="1" type="ORF">DERYTH_LOCUS6044</name>
</gene>
<dbReference type="Proteomes" id="UP000789405">
    <property type="component" value="Unassembled WGS sequence"/>
</dbReference>